<dbReference type="Pfam" id="PF08495">
    <property type="entry name" value="FIST"/>
    <property type="match status" value="1"/>
</dbReference>
<evidence type="ECO:0000313" key="5">
    <source>
        <dbReference type="Proteomes" id="UP000193553"/>
    </source>
</evidence>
<name>A0A1X3HD90_9BRAD</name>
<dbReference type="RefSeq" id="WP_026234039.1">
    <property type="nucleotide sequence ID" value="NZ_JAFBBN010000001.1"/>
</dbReference>
<dbReference type="EMBL" id="NAFK01000089">
    <property type="protein sequence ID" value="OSJ36459.1"/>
    <property type="molecule type" value="Genomic_DNA"/>
</dbReference>
<dbReference type="Proteomes" id="UP000193884">
    <property type="component" value="Unassembled WGS sequence"/>
</dbReference>
<dbReference type="Pfam" id="PF10442">
    <property type="entry name" value="FIST_C"/>
    <property type="match status" value="1"/>
</dbReference>
<dbReference type="InterPro" id="IPR019494">
    <property type="entry name" value="FIST_C"/>
</dbReference>
<dbReference type="AlphaFoldDB" id="A0A1X3HD90"/>
<dbReference type="SMART" id="SM00897">
    <property type="entry name" value="FIST"/>
    <property type="match status" value="1"/>
</dbReference>
<feature type="domain" description="FIST C-domain" evidence="2">
    <location>
        <begin position="227"/>
        <end position="366"/>
    </location>
</feature>
<evidence type="ECO:0000259" key="1">
    <source>
        <dbReference type="SMART" id="SM00897"/>
    </source>
</evidence>
<dbReference type="EMBL" id="NAFI01000144">
    <property type="protein sequence ID" value="OSJ17201.1"/>
    <property type="molecule type" value="Genomic_DNA"/>
</dbReference>
<protein>
    <submittedName>
        <fullName evidence="3">FIST domain protein</fullName>
    </submittedName>
</protein>
<evidence type="ECO:0000313" key="6">
    <source>
        <dbReference type="Proteomes" id="UP000193884"/>
    </source>
</evidence>
<evidence type="ECO:0000259" key="2">
    <source>
        <dbReference type="SMART" id="SM01204"/>
    </source>
</evidence>
<evidence type="ECO:0000313" key="4">
    <source>
        <dbReference type="EMBL" id="OSJ36459.1"/>
    </source>
</evidence>
<dbReference type="Proteomes" id="UP000193553">
    <property type="component" value="Unassembled WGS sequence"/>
</dbReference>
<gene>
    <name evidence="4" type="ORF">BST63_00675</name>
    <name evidence="3" type="ORF">BSZ18_04780</name>
</gene>
<comment type="caution">
    <text evidence="3">The sequence shown here is derived from an EMBL/GenBank/DDBJ whole genome shotgun (WGS) entry which is preliminary data.</text>
</comment>
<proteinExistence type="predicted"/>
<feature type="domain" description="FIST" evidence="1">
    <location>
        <begin position="31"/>
        <end position="226"/>
    </location>
</feature>
<dbReference type="InterPro" id="IPR013702">
    <property type="entry name" value="FIST_domain_N"/>
</dbReference>
<dbReference type="OrthoDB" id="9807948at2"/>
<organism evidence="3 5">
    <name type="scientific">Bradyrhizobium canariense</name>
    <dbReference type="NCBI Taxonomy" id="255045"/>
    <lineage>
        <taxon>Bacteria</taxon>
        <taxon>Pseudomonadati</taxon>
        <taxon>Pseudomonadota</taxon>
        <taxon>Alphaproteobacteria</taxon>
        <taxon>Hyphomicrobiales</taxon>
        <taxon>Nitrobacteraceae</taxon>
        <taxon>Bradyrhizobium</taxon>
    </lineage>
</organism>
<accession>A0A1X3HD90</accession>
<sequence length="385" mass="40016">MKASVVSTDSSDSSTAGEFLATEIRRSLSTPPAALVLFAAPQHDHGAILSAIKKELPDTIVVGASSAGEFTNVSSGQGLACALGLVGDDVVFSYSVGRNLAMDATAAAQEIVSRFTPTPPGRFPFRAALVLADALAGHADILVDQLTLATAGQYQFFGGGAGDNAQFQKTTVFCGEEVLSDAAVALEILSSKPIGVGVSHGWKPASRAYRVTASDGMKVISLDGFPAIEAFVEHAEETHQNLDRKEPLPFFLHNIIGVDSGAEHRLRVPLAVDEEGAVVCAAEVPVGSVVRIMKTSTASAVSAAKQAANAALDALGGPPAAALFFDCVATRLRMGDEFGLELSSLQERFSEVPLTGCNTHGQIARAEGQFSGFHNCTAVVCVFPE</sequence>
<dbReference type="PANTHER" id="PTHR40252">
    <property type="entry name" value="BLR0328 PROTEIN"/>
    <property type="match status" value="1"/>
</dbReference>
<dbReference type="SMART" id="SM01204">
    <property type="entry name" value="FIST_C"/>
    <property type="match status" value="1"/>
</dbReference>
<dbReference type="PANTHER" id="PTHR40252:SF2">
    <property type="entry name" value="BLR0328 PROTEIN"/>
    <property type="match status" value="1"/>
</dbReference>
<evidence type="ECO:0000313" key="3">
    <source>
        <dbReference type="EMBL" id="OSJ17201.1"/>
    </source>
</evidence>
<reference evidence="5 6" key="1">
    <citation type="submission" date="2017-03" db="EMBL/GenBank/DDBJ databases">
        <title>Whole genome sequences of fourteen strains of Bradyrhizobium canariense and one strain of Bradyrhizobium japonicum isolated from Lupinus (Papilionoideae: Genisteae) species in Algeria.</title>
        <authorList>
            <person name="Crovadore J."/>
            <person name="Chekireb D."/>
            <person name="Brachmann A."/>
            <person name="Chablais R."/>
            <person name="Cochard B."/>
            <person name="Lefort F."/>
        </authorList>
    </citation>
    <scope>NUCLEOTIDE SEQUENCE [LARGE SCALE GENOMIC DNA]</scope>
    <source>
        <strain evidence="3 5">UBMA195</strain>
        <strain evidence="4 6">UBMAN05</strain>
    </source>
</reference>
<keyword evidence="6" id="KW-1185">Reference proteome</keyword>